<dbReference type="Proteomes" id="UP000572528">
    <property type="component" value="Unassembled WGS sequence"/>
</dbReference>
<evidence type="ECO:0008006" key="3">
    <source>
        <dbReference type="Google" id="ProtNLM"/>
    </source>
</evidence>
<organism evidence="1 2">
    <name type="scientific">Actinomyces bowdenii</name>
    <dbReference type="NCBI Taxonomy" id="131109"/>
    <lineage>
        <taxon>Bacteria</taxon>
        <taxon>Bacillati</taxon>
        <taxon>Actinomycetota</taxon>
        <taxon>Actinomycetes</taxon>
        <taxon>Actinomycetales</taxon>
        <taxon>Actinomycetaceae</taxon>
        <taxon>Actinomyces</taxon>
    </lineage>
</organism>
<dbReference type="InterPro" id="IPR017523">
    <property type="entry name" value="Rv3268"/>
</dbReference>
<accession>A0A853EIP5</accession>
<dbReference type="EMBL" id="JACBXV010000068">
    <property type="protein sequence ID" value="NYS69139.1"/>
    <property type="molecule type" value="Genomic_DNA"/>
</dbReference>
<comment type="caution">
    <text evidence="1">The sequence shown here is derived from an EMBL/GenBank/DDBJ whole genome shotgun (WGS) entry which is preliminary data.</text>
</comment>
<protein>
    <recommendedName>
        <fullName evidence="3">TIGR03089 family protein</fullName>
    </recommendedName>
</protein>
<dbReference type="NCBIfam" id="TIGR03089">
    <property type="entry name" value="TIGR03089 family protein"/>
    <property type="match status" value="1"/>
</dbReference>
<evidence type="ECO:0000313" key="2">
    <source>
        <dbReference type="Proteomes" id="UP000572528"/>
    </source>
</evidence>
<proteinExistence type="predicted"/>
<evidence type="ECO:0000313" key="1">
    <source>
        <dbReference type="EMBL" id="NYS69139.1"/>
    </source>
</evidence>
<gene>
    <name evidence="1" type="ORF">HZZ05_06335</name>
</gene>
<dbReference type="RefSeq" id="WP_179900435.1">
    <property type="nucleotide sequence ID" value="NZ_JACBXV010000068.1"/>
</dbReference>
<reference evidence="1 2" key="1">
    <citation type="submission" date="2020-07" db="EMBL/GenBank/DDBJ databases">
        <title>MOT database genomes.</title>
        <authorList>
            <person name="Joseph S."/>
            <person name="Aduse-Opoku J."/>
            <person name="Hashim A."/>
            <person name="Wade W."/>
            <person name="Curtis M."/>
        </authorList>
    </citation>
    <scope>NUCLEOTIDE SEQUENCE [LARGE SCALE GENOMIC DNA]</scope>
    <source>
        <strain evidence="1 2">WMus004</strain>
    </source>
</reference>
<name>A0A853EIP5_9ACTO</name>
<dbReference type="AlphaFoldDB" id="A0A853EIP5"/>
<sequence>MPPDALQRLLDAHADQQPRIVWYSPAERIELSGHVLSMWQAKAAGLITAESEPGTAVHLGCPIHWRTIAWACGAWLAGRRAVIAGTLPGAAEPDSAGPAAGSARVAAGADGADIPHRAGQVPDGSQDDLPAVGLSVAFETRHLDPETEIQVLLPVQSLAVRWPGELPPLVIDGAAELMSYADAFTAAPTPGDAPALTLLTGSGDGRPTTLTRTDLTQIATAAIASTAAGGEAGPSLPAPRAQLVRAADPGRALLEVLGAWSRGATAVLLAPGADDALAAAAARQEGALLP</sequence>